<evidence type="ECO:0000259" key="8">
    <source>
        <dbReference type="Pfam" id="PF02770"/>
    </source>
</evidence>
<comment type="similarity">
    <text evidence="2 6">Belongs to the acyl-CoA dehydrogenase family.</text>
</comment>
<dbReference type="InterPro" id="IPR009100">
    <property type="entry name" value="AcylCoA_DH/oxidase_NM_dom_sf"/>
</dbReference>
<dbReference type="PANTHER" id="PTHR48083">
    <property type="entry name" value="MEDIUM-CHAIN SPECIFIC ACYL-COA DEHYDROGENASE, MITOCHONDRIAL-RELATED"/>
    <property type="match status" value="1"/>
</dbReference>
<dbReference type="Gene3D" id="1.20.140.10">
    <property type="entry name" value="Butyryl-CoA Dehydrogenase, subunit A, domain 3"/>
    <property type="match status" value="1"/>
</dbReference>
<dbReference type="Pfam" id="PF02770">
    <property type="entry name" value="Acyl-CoA_dh_M"/>
    <property type="match status" value="1"/>
</dbReference>
<dbReference type="InterPro" id="IPR006091">
    <property type="entry name" value="Acyl-CoA_Oxase/DH_mid-dom"/>
</dbReference>
<dbReference type="EMBL" id="AP013068">
    <property type="protein sequence ID" value="BAN50454.1"/>
    <property type="molecule type" value="Genomic_DNA"/>
</dbReference>
<dbReference type="SUPFAM" id="SSF47203">
    <property type="entry name" value="Acyl-CoA dehydrogenase C-terminal domain-like"/>
    <property type="match status" value="1"/>
</dbReference>
<dbReference type="HOGENOM" id="CLU_018204_0_2_6"/>
<reference evidence="10 11" key="1">
    <citation type="journal article" date="2013" name="Genome Announc.">
        <title>Complete Genome Sequence of the Carbazole Degrader Pseudomonas resinovorans Strain CA10 (NBRC 106553).</title>
        <authorList>
            <person name="Shintani M."/>
            <person name="Hosoyama A."/>
            <person name="Ohji S."/>
            <person name="Tsuchikane K."/>
            <person name="Takarada H."/>
            <person name="Yamazoe A."/>
            <person name="Fujita N."/>
            <person name="Nojiri H."/>
        </authorList>
    </citation>
    <scope>NUCLEOTIDE SEQUENCE [LARGE SCALE GENOMIC DNA]</scope>
    <source>
        <strain evidence="10 11">NBRC 106553</strain>
    </source>
</reference>
<accession>S6BMI3</accession>
<proteinExistence type="inferred from homology"/>
<dbReference type="OrthoDB" id="9764895at2"/>
<dbReference type="InterPro" id="IPR036250">
    <property type="entry name" value="AcylCo_DH-like_C"/>
</dbReference>
<dbReference type="KEGG" id="pre:PCA10_47220"/>
<dbReference type="InterPro" id="IPR013786">
    <property type="entry name" value="AcylCoA_DH/ox_N"/>
</dbReference>
<dbReference type="FunFam" id="1.20.140.10:FF:000001">
    <property type="entry name" value="Acyl-CoA dehydrogenase"/>
    <property type="match status" value="1"/>
</dbReference>
<dbReference type="eggNOG" id="COG1960">
    <property type="taxonomic scope" value="Bacteria"/>
</dbReference>
<dbReference type="PANTHER" id="PTHR48083:SF2">
    <property type="entry name" value="MEDIUM-CHAIN SPECIFIC ACYL-COA DEHYDROGENASE, MITOCHONDRIAL"/>
    <property type="match status" value="1"/>
</dbReference>
<evidence type="ECO:0000313" key="11">
    <source>
        <dbReference type="Proteomes" id="UP000015503"/>
    </source>
</evidence>
<dbReference type="PIRSF" id="PIRSF016578">
    <property type="entry name" value="HsaA"/>
    <property type="match status" value="1"/>
</dbReference>
<dbReference type="InterPro" id="IPR046373">
    <property type="entry name" value="Acyl-CoA_Oxase/DH_mid-dom_sf"/>
</dbReference>
<dbReference type="AlphaFoldDB" id="S6BMI3"/>
<dbReference type="RefSeq" id="WP_016494583.1">
    <property type="nucleotide sequence ID" value="NC_021499.1"/>
</dbReference>
<protein>
    <submittedName>
        <fullName evidence="10">Putative acyl-CoA dehydrogenase</fullName>
        <ecNumber evidence="10">1.3.99.-</ecNumber>
    </submittedName>
</protein>
<dbReference type="Proteomes" id="UP000015503">
    <property type="component" value="Chromosome"/>
</dbReference>
<dbReference type="InterPro" id="IPR050741">
    <property type="entry name" value="Acyl-CoA_dehydrogenase"/>
</dbReference>
<dbReference type="EC" id="1.3.99.-" evidence="10"/>
<dbReference type="GO" id="GO:0005737">
    <property type="term" value="C:cytoplasm"/>
    <property type="evidence" value="ECO:0007669"/>
    <property type="project" value="TreeGrafter"/>
</dbReference>
<feature type="domain" description="Acyl-CoA dehydrogenase/oxidase C-terminal" evidence="7">
    <location>
        <begin position="228"/>
        <end position="380"/>
    </location>
</feature>
<dbReference type="Pfam" id="PF00441">
    <property type="entry name" value="Acyl-CoA_dh_1"/>
    <property type="match status" value="1"/>
</dbReference>
<dbReference type="PATRIC" id="fig|1245471.3.peg.4782"/>
<feature type="domain" description="Acyl-CoA dehydrogenase/oxidase N-terminal" evidence="9">
    <location>
        <begin position="7"/>
        <end position="118"/>
    </location>
</feature>
<keyword evidence="4 6" id="KW-0274">FAD</keyword>
<evidence type="ECO:0000256" key="6">
    <source>
        <dbReference type="RuleBase" id="RU362125"/>
    </source>
</evidence>
<dbReference type="InterPro" id="IPR037069">
    <property type="entry name" value="AcylCoA_DH/ox_N_sf"/>
</dbReference>
<evidence type="ECO:0000256" key="5">
    <source>
        <dbReference type="ARBA" id="ARBA00023002"/>
    </source>
</evidence>
<dbReference type="GO" id="GO:0033539">
    <property type="term" value="P:fatty acid beta-oxidation using acyl-CoA dehydrogenase"/>
    <property type="evidence" value="ECO:0007669"/>
    <property type="project" value="TreeGrafter"/>
</dbReference>
<evidence type="ECO:0000256" key="1">
    <source>
        <dbReference type="ARBA" id="ARBA00001974"/>
    </source>
</evidence>
<sequence length="389" mass="43969">MTYALSPETLEWQRKARDFAEQLIPHEEAAEFNEGLLPKEITAGHRATGIELGFSRMDVPREHGGLQLPMLDQVVVWEQLGRVTNALSWCISEAHSWMYEACDAAQIEAYIKPIWTGEKTECYAITEREAGSDTHIETSAVRQGEHYLISGEKWFVTSANKAQFMFVQARVPDGQGGGEDALFFVDVDSPGIEIIDNPLFGHNFASHHPTYRFDRVRVPVANRIGAEGDGMAYTKSWFRRERLMIAARSLGAAQRMLEMATDWSKERVVGGQPICEHQMIQTMLADSLTDLWGARLMTYEAAKMQDRGEDLSVIHAHCSMAKLVASEMVNRVADRVVQIFGGRGYMRSNAAQRFYREVRVDRIWEGTSEIQRLIIARSLLKRGAERLIG</sequence>
<evidence type="ECO:0000259" key="7">
    <source>
        <dbReference type="Pfam" id="PF00441"/>
    </source>
</evidence>
<dbReference type="SUPFAM" id="SSF56645">
    <property type="entry name" value="Acyl-CoA dehydrogenase NM domain-like"/>
    <property type="match status" value="1"/>
</dbReference>
<keyword evidence="3 6" id="KW-0285">Flavoprotein</keyword>
<organism evidence="10 11">
    <name type="scientific">Metapseudomonas resinovorans NBRC 106553</name>
    <dbReference type="NCBI Taxonomy" id="1245471"/>
    <lineage>
        <taxon>Bacteria</taxon>
        <taxon>Pseudomonadati</taxon>
        <taxon>Pseudomonadota</taxon>
        <taxon>Gammaproteobacteria</taxon>
        <taxon>Pseudomonadales</taxon>
        <taxon>Pseudomonadaceae</taxon>
        <taxon>Metapseudomonas</taxon>
    </lineage>
</organism>
<dbReference type="Gene3D" id="2.40.110.10">
    <property type="entry name" value="Butyryl-CoA Dehydrogenase, subunit A, domain 2"/>
    <property type="match status" value="1"/>
</dbReference>
<dbReference type="Gene3D" id="1.10.540.10">
    <property type="entry name" value="Acyl-CoA dehydrogenase/oxidase, N-terminal domain"/>
    <property type="match status" value="1"/>
</dbReference>
<feature type="domain" description="Acyl-CoA oxidase/dehydrogenase middle" evidence="8">
    <location>
        <begin position="122"/>
        <end position="209"/>
    </location>
</feature>
<dbReference type="CDD" id="cd00567">
    <property type="entry name" value="ACAD"/>
    <property type="match status" value="1"/>
</dbReference>
<evidence type="ECO:0000256" key="2">
    <source>
        <dbReference type="ARBA" id="ARBA00009347"/>
    </source>
</evidence>
<dbReference type="GO" id="GO:0003995">
    <property type="term" value="F:acyl-CoA dehydrogenase activity"/>
    <property type="evidence" value="ECO:0007669"/>
    <property type="project" value="TreeGrafter"/>
</dbReference>
<evidence type="ECO:0000256" key="4">
    <source>
        <dbReference type="ARBA" id="ARBA00022827"/>
    </source>
</evidence>
<dbReference type="GO" id="GO:0050660">
    <property type="term" value="F:flavin adenine dinucleotide binding"/>
    <property type="evidence" value="ECO:0007669"/>
    <property type="project" value="InterPro"/>
</dbReference>
<dbReference type="STRING" id="1245471.PCA10_47220"/>
<evidence type="ECO:0000313" key="10">
    <source>
        <dbReference type="EMBL" id="BAN50454.1"/>
    </source>
</evidence>
<dbReference type="Pfam" id="PF02771">
    <property type="entry name" value="Acyl-CoA_dh_N"/>
    <property type="match status" value="1"/>
</dbReference>
<name>S6BMI3_METRE</name>
<keyword evidence="5 6" id="KW-0560">Oxidoreductase</keyword>
<evidence type="ECO:0000256" key="3">
    <source>
        <dbReference type="ARBA" id="ARBA00022630"/>
    </source>
</evidence>
<gene>
    <name evidence="10" type="ORF">PCA10_47220</name>
</gene>
<keyword evidence="11" id="KW-1185">Reference proteome</keyword>
<dbReference type="InterPro" id="IPR009075">
    <property type="entry name" value="AcylCo_DH/oxidase_C"/>
</dbReference>
<evidence type="ECO:0000259" key="9">
    <source>
        <dbReference type="Pfam" id="PF02771"/>
    </source>
</evidence>
<comment type="cofactor">
    <cofactor evidence="1 6">
        <name>FAD</name>
        <dbReference type="ChEBI" id="CHEBI:57692"/>
    </cofactor>
</comment>